<dbReference type="AlphaFoldDB" id="A0A0F9GSX4"/>
<evidence type="ECO:0000313" key="1">
    <source>
        <dbReference type="EMBL" id="KKM01879.1"/>
    </source>
</evidence>
<protein>
    <submittedName>
        <fullName evidence="1">Uncharacterized protein</fullName>
    </submittedName>
</protein>
<sequence length="64" mass="6929">MKEFNTFAVGTDGWYEGEATPIEPPDTAAFGWLNFESGDEIVPPTAAATGNSPQPMWLLNVVNK</sequence>
<gene>
    <name evidence="1" type="ORF">LCGC14_1790030</name>
</gene>
<dbReference type="EMBL" id="LAZR01017077">
    <property type="protein sequence ID" value="KKM01879.1"/>
    <property type="molecule type" value="Genomic_DNA"/>
</dbReference>
<accession>A0A0F9GSX4</accession>
<name>A0A0F9GSX4_9ZZZZ</name>
<reference evidence="1" key="1">
    <citation type="journal article" date="2015" name="Nature">
        <title>Complex archaea that bridge the gap between prokaryotes and eukaryotes.</title>
        <authorList>
            <person name="Spang A."/>
            <person name="Saw J.H."/>
            <person name="Jorgensen S.L."/>
            <person name="Zaremba-Niedzwiedzka K."/>
            <person name="Martijn J."/>
            <person name="Lind A.E."/>
            <person name="van Eijk R."/>
            <person name="Schleper C."/>
            <person name="Guy L."/>
            <person name="Ettema T.J."/>
        </authorList>
    </citation>
    <scope>NUCLEOTIDE SEQUENCE</scope>
</reference>
<proteinExistence type="predicted"/>
<organism evidence="1">
    <name type="scientific">marine sediment metagenome</name>
    <dbReference type="NCBI Taxonomy" id="412755"/>
    <lineage>
        <taxon>unclassified sequences</taxon>
        <taxon>metagenomes</taxon>
        <taxon>ecological metagenomes</taxon>
    </lineage>
</organism>
<comment type="caution">
    <text evidence="1">The sequence shown here is derived from an EMBL/GenBank/DDBJ whole genome shotgun (WGS) entry which is preliminary data.</text>
</comment>